<feature type="domain" description="DUF4185" evidence="1">
    <location>
        <begin position="46"/>
        <end position="350"/>
    </location>
</feature>
<comment type="caution">
    <text evidence="2">The sequence shown here is derived from an EMBL/GenBank/DDBJ whole genome shotgun (WGS) entry which is preliminary data.</text>
</comment>
<sequence length="368" mass="40668">MSLSRRAFLGTVAGAGVAAATIPDIIAPHQAQAATWKKRLTGADLDTASRWHVAGTDLGIPYVLENGSIGYLFGDTFSTPWPESGQDWRSPVMLRSAIHPGEPGGVVFDSAARVAGNGRAPELMHNGHNGNDHEGRFEVTVIPNDGISFPETGRQLISYMSIENWNPGPRGAGWKSRYAGLAYSDNGNDFVRTNLEWMNDGDNADPFQMWSMQRDGDYVYVFSVRSGRQDGPMMLRRVRWDRMFFPAEYEGWGWNGSNWGWGRPPSPILTGRFGEPSVRRLADGTWVMAYLNTTTLNIVTRTAAGPDQVWTPEKVQITIAQEPNLYGGFIHPWSTSEPDGLHLMVSTWRRNGAGQSTAYHMSQFVGSV</sequence>
<dbReference type="InterPro" id="IPR006311">
    <property type="entry name" value="TAT_signal"/>
</dbReference>
<keyword evidence="3" id="KW-1185">Reference proteome</keyword>
<dbReference type="RefSeq" id="WP_205120104.1">
    <property type="nucleotide sequence ID" value="NZ_JAFBCM010000001.1"/>
</dbReference>
<evidence type="ECO:0000259" key="1">
    <source>
        <dbReference type="Pfam" id="PF13810"/>
    </source>
</evidence>
<dbReference type="Proteomes" id="UP001595699">
    <property type="component" value="Unassembled WGS sequence"/>
</dbReference>
<evidence type="ECO:0000313" key="3">
    <source>
        <dbReference type="Proteomes" id="UP001595699"/>
    </source>
</evidence>
<dbReference type="InterPro" id="IPR025442">
    <property type="entry name" value="DUF4185"/>
</dbReference>
<gene>
    <name evidence="2" type="ORF">ACFOUW_04430</name>
</gene>
<proteinExistence type="predicted"/>
<organism evidence="2 3">
    <name type="scientific">Tenggerimyces flavus</name>
    <dbReference type="NCBI Taxonomy" id="1708749"/>
    <lineage>
        <taxon>Bacteria</taxon>
        <taxon>Bacillati</taxon>
        <taxon>Actinomycetota</taxon>
        <taxon>Actinomycetes</taxon>
        <taxon>Propionibacteriales</taxon>
        <taxon>Nocardioidaceae</taxon>
        <taxon>Tenggerimyces</taxon>
    </lineage>
</organism>
<reference evidence="3" key="1">
    <citation type="journal article" date="2019" name="Int. J. Syst. Evol. Microbiol.">
        <title>The Global Catalogue of Microorganisms (GCM) 10K type strain sequencing project: providing services to taxonomists for standard genome sequencing and annotation.</title>
        <authorList>
            <consortium name="The Broad Institute Genomics Platform"/>
            <consortium name="The Broad Institute Genome Sequencing Center for Infectious Disease"/>
            <person name="Wu L."/>
            <person name="Ma J."/>
        </authorList>
    </citation>
    <scope>NUCLEOTIDE SEQUENCE [LARGE SCALE GENOMIC DNA]</scope>
    <source>
        <strain evidence="3">CGMCC 4.7241</strain>
    </source>
</reference>
<dbReference type="EMBL" id="JBHRZH010000004">
    <property type="protein sequence ID" value="MFC3760071.1"/>
    <property type="molecule type" value="Genomic_DNA"/>
</dbReference>
<protein>
    <submittedName>
        <fullName evidence="2">DUF4185 domain-containing protein</fullName>
    </submittedName>
</protein>
<dbReference type="Pfam" id="PF13810">
    <property type="entry name" value="DUF4185"/>
    <property type="match status" value="1"/>
</dbReference>
<evidence type="ECO:0000313" key="2">
    <source>
        <dbReference type="EMBL" id="MFC3760071.1"/>
    </source>
</evidence>
<accession>A0ABV7Y643</accession>
<dbReference type="NCBIfam" id="TIGR01409">
    <property type="entry name" value="TAT_signal_seq"/>
    <property type="match status" value="1"/>
</dbReference>
<dbReference type="PROSITE" id="PS51318">
    <property type="entry name" value="TAT"/>
    <property type="match status" value="1"/>
</dbReference>
<dbReference type="InterPro" id="IPR019546">
    <property type="entry name" value="TAT_signal_bac_arc"/>
</dbReference>
<name>A0ABV7Y643_9ACTN</name>